<evidence type="ECO:0000256" key="10">
    <source>
        <dbReference type="PROSITE-ProRule" id="PRU00282"/>
    </source>
</evidence>
<evidence type="ECO:0000313" key="14">
    <source>
        <dbReference type="Proteomes" id="UP000693970"/>
    </source>
</evidence>
<evidence type="ECO:0000256" key="8">
    <source>
        <dbReference type="ARBA" id="ARBA00023128"/>
    </source>
</evidence>
<keyword evidence="4 10" id="KW-0812">Transmembrane</keyword>
<feature type="repeat" description="Solcar" evidence="10">
    <location>
        <begin position="278"/>
        <end position="365"/>
    </location>
</feature>
<dbReference type="InterPro" id="IPR018108">
    <property type="entry name" value="MCP_transmembrane"/>
</dbReference>
<sequence length="370" mass="39855">MERQMFGNNKSIHLDNGVQQQEQQQQQRLHTVRFSTKLLATSSSSSSSSPPTTTSLKEVSSSSSSSTSSSTPPPTNFLTALIAGGLAGTSVDVALFPIDTIKTRLQSPQGFLQAGGFRGIYNGLGAAAVGSAPGAALFFSTYETCKPILLSQLQQHHHHHPLGDDDEGFTTQQHAVALSHMLAASIGEAAACLVRVPTEVIKAKMQTNTDHALSLTNTIRLVWNETHGGSPLSRWTGGLYRGYGITLMREIPFAMIQFPIYEYCKVYWADQYRRGVPVNPIEAAACGSFSGGIAAAVTTPLDVIKTRLMLGSDREGRLYQGVGDVIRKTSAEGYGVFLSGIQPRVMWISLGGFVFFGAYEGFKSSLSPWL</sequence>
<dbReference type="PANTHER" id="PTHR45667">
    <property type="entry name" value="S-ADENOSYLMETHIONINE MITOCHONDRIAL CARRIER PROTEIN"/>
    <property type="match status" value="1"/>
</dbReference>
<evidence type="ECO:0000256" key="6">
    <source>
        <dbReference type="ARBA" id="ARBA00022792"/>
    </source>
</evidence>
<evidence type="ECO:0000256" key="2">
    <source>
        <dbReference type="ARBA" id="ARBA00006375"/>
    </source>
</evidence>
<feature type="repeat" description="Solcar" evidence="10">
    <location>
        <begin position="75"/>
        <end position="148"/>
    </location>
</feature>
<dbReference type="Pfam" id="PF00153">
    <property type="entry name" value="Mito_carr"/>
    <property type="match status" value="4"/>
</dbReference>
<keyword evidence="8" id="KW-0496">Mitochondrion</keyword>
<comment type="subcellular location">
    <subcellularLocation>
        <location evidence="1">Mitochondrion inner membrane</location>
        <topology evidence="1">Multi-pass membrane protein</topology>
    </subcellularLocation>
</comment>
<proteinExistence type="inferred from homology"/>
<dbReference type="GO" id="GO:0005743">
    <property type="term" value="C:mitochondrial inner membrane"/>
    <property type="evidence" value="ECO:0007669"/>
    <property type="project" value="UniProtKB-SubCell"/>
</dbReference>
<accession>A0A9K3M0C5</accession>
<evidence type="ECO:0000256" key="7">
    <source>
        <dbReference type="ARBA" id="ARBA00022989"/>
    </source>
</evidence>
<dbReference type="FunFam" id="1.50.40.10:FF:000018">
    <property type="entry name" value="S-adenosylmethionine mitochondrial carrier protein-like"/>
    <property type="match status" value="1"/>
</dbReference>
<dbReference type="PROSITE" id="PS50920">
    <property type="entry name" value="SOLCAR"/>
    <property type="match status" value="3"/>
</dbReference>
<keyword evidence="5" id="KW-0677">Repeat</keyword>
<evidence type="ECO:0000256" key="3">
    <source>
        <dbReference type="ARBA" id="ARBA00022448"/>
    </source>
</evidence>
<keyword evidence="3 11" id="KW-0813">Transport</keyword>
<feature type="region of interest" description="Disordered" evidence="12">
    <location>
        <begin position="1"/>
        <end position="73"/>
    </location>
</feature>
<feature type="repeat" description="Solcar" evidence="10">
    <location>
        <begin position="175"/>
        <end position="267"/>
    </location>
</feature>
<feature type="compositionally biased region" description="Low complexity" evidence="12">
    <location>
        <begin position="41"/>
        <end position="70"/>
    </location>
</feature>
<dbReference type="OrthoDB" id="276989at2759"/>
<dbReference type="AlphaFoldDB" id="A0A9K3M0C5"/>
<protein>
    <submittedName>
        <fullName evidence="13">Mitochondrial carrier protein</fullName>
    </submittedName>
</protein>
<organism evidence="13 14">
    <name type="scientific">Nitzschia inconspicua</name>
    <dbReference type="NCBI Taxonomy" id="303405"/>
    <lineage>
        <taxon>Eukaryota</taxon>
        <taxon>Sar</taxon>
        <taxon>Stramenopiles</taxon>
        <taxon>Ochrophyta</taxon>
        <taxon>Bacillariophyta</taxon>
        <taxon>Bacillariophyceae</taxon>
        <taxon>Bacillariophycidae</taxon>
        <taxon>Bacillariales</taxon>
        <taxon>Bacillariaceae</taxon>
        <taxon>Nitzschia</taxon>
    </lineage>
</organism>
<name>A0A9K3M0C5_9STRA</name>
<reference evidence="13" key="2">
    <citation type="submission" date="2021-04" db="EMBL/GenBank/DDBJ databases">
        <authorList>
            <person name="Podell S."/>
        </authorList>
    </citation>
    <scope>NUCLEOTIDE SEQUENCE</scope>
    <source>
        <strain evidence="13">Hildebrandi</strain>
    </source>
</reference>
<keyword evidence="9 10" id="KW-0472">Membrane</keyword>
<evidence type="ECO:0000256" key="12">
    <source>
        <dbReference type="SAM" id="MobiDB-lite"/>
    </source>
</evidence>
<keyword evidence="7" id="KW-1133">Transmembrane helix</keyword>
<evidence type="ECO:0000256" key="9">
    <source>
        <dbReference type="ARBA" id="ARBA00023136"/>
    </source>
</evidence>
<dbReference type="Proteomes" id="UP000693970">
    <property type="component" value="Unassembled WGS sequence"/>
</dbReference>
<comment type="similarity">
    <text evidence="2 11">Belongs to the mitochondrial carrier (TC 2.A.29) family.</text>
</comment>
<keyword evidence="6" id="KW-0999">Mitochondrion inner membrane</keyword>
<evidence type="ECO:0000256" key="4">
    <source>
        <dbReference type="ARBA" id="ARBA00022692"/>
    </source>
</evidence>
<dbReference type="EMBL" id="JAGRRH010000004">
    <property type="protein sequence ID" value="KAG7370506.1"/>
    <property type="molecule type" value="Genomic_DNA"/>
</dbReference>
<comment type="caution">
    <text evidence="13">The sequence shown here is derived from an EMBL/GenBank/DDBJ whole genome shotgun (WGS) entry which is preliminary data.</text>
</comment>
<evidence type="ECO:0000256" key="11">
    <source>
        <dbReference type="RuleBase" id="RU000488"/>
    </source>
</evidence>
<evidence type="ECO:0000313" key="13">
    <source>
        <dbReference type="EMBL" id="KAG7370506.1"/>
    </source>
</evidence>
<gene>
    <name evidence="13" type="ORF">IV203_019076</name>
</gene>
<feature type="compositionally biased region" description="Polar residues" evidence="12">
    <location>
        <begin position="1"/>
        <end position="11"/>
    </location>
</feature>
<evidence type="ECO:0000256" key="5">
    <source>
        <dbReference type="ARBA" id="ARBA00022737"/>
    </source>
</evidence>
<evidence type="ECO:0000256" key="1">
    <source>
        <dbReference type="ARBA" id="ARBA00004448"/>
    </source>
</evidence>
<keyword evidence="14" id="KW-1185">Reference proteome</keyword>
<reference evidence="13" key="1">
    <citation type="journal article" date="2021" name="Sci. Rep.">
        <title>Diploid genomic architecture of Nitzschia inconspicua, an elite biomass production diatom.</title>
        <authorList>
            <person name="Oliver A."/>
            <person name="Podell S."/>
            <person name="Pinowska A."/>
            <person name="Traller J.C."/>
            <person name="Smith S.R."/>
            <person name="McClure R."/>
            <person name="Beliaev A."/>
            <person name="Bohutskyi P."/>
            <person name="Hill E.A."/>
            <person name="Rabines A."/>
            <person name="Zheng H."/>
            <person name="Allen L.Z."/>
            <person name="Kuo A."/>
            <person name="Grigoriev I.V."/>
            <person name="Allen A.E."/>
            <person name="Hazlebeck D."/>
            <person name="Allen E.E."/>
        </authorList>
    </citation>
    <scope>NUCLEOTIDE SEQUENCE</scope>
    <source>
        <strain evidence="13">Hildebrandi</strain>
    </source>
</reference>